<evidence type="ECO:0000256" key="1">
    <source>
        <dbReference type="ARBA" id="ARBA00009437"/>
    </source>
</evidence>
<organism evidence="6 7">
    <name type="scientific">Luedemannella helvata</name>
    <dbReference type="NCBI Taxonomy" id="349315"/>
    <lineage>
        <taxon>Bacteria</taxon>
        <taxon>Bacillati</taxon>
        <taxon>Actinomycetota</taxon>
        <taxon>Actinomycetes</taxon>
        <taxon>Micromonosporales</taxon>
        <taxon>Micromonosporaceae</taxon>
        <taxon>Luedemannella</taxon>
    </lineage>
</organism>
<proteinExistence type="inferred from homology"/>
<feature type="domain" description="HTH lysR-type" evidence="5">
    <location>
        <begin position="3"/>
        <end position="60"/>
    </location>
</feature>
<keyword evidence="7" id="KW-1185">Reference proteome</keyword>
<name>A0ABN2KA26_9ACTN</name>
<dbReference type="SUPFAM" id="SSF46785">
    <property type="entry name" value="Winged helix' DNA-binding domain"/>
    <property type="match status" value="1"/>
</dbReference>
<reference evidence="7" key="1">
    <citation type="journal article" date="2019" name="Int. J. Syst. Evol. Microbiol.">
        <title>The Global Catalogue of Microorganisms (GCM) 10K type strain sequencing project: providing services to taxonomists for standard genome sequencing and annotation.</title>
        <authorList>
            <consortium name="The Broad Institute Genomics Platform"/>
            <consortium name="The Broad Institute Genome Sequencing Center for Infectious Disease"/>
            <person name="Wu L."/>
            <person name="Ma J."/>
        </authorList>
    </citation>
    <scope>NUCLEOTIDE SEQUENCE [LARGE SCALE GENOMIC DNA]</scope>
    <source>
        <strain evidence="7">JCM 13249</strain>
    </source>
</reference>
<keyword evidence="3" id="KW-0238">DNA-binding</keyword>
<gene>
    <name evidence="6" type="ORF">GCM10009681_23240</name>
</gene>
<dbReference type="CDD" id="cd08414">
    <property type="entry name" value="PBP2_LTTR_aromatics_like"/>
    <property type="match status" value="1"/>
</dbReference>
<evidence type="ECO:0000256" key="2">
    <source>
        <dbReference type="ARBA" id="ARBA00023015"/>
    </source>
</evidence>
<dbReference type="Proteomes" id="UP001500655">
    <property type="component" value="Unassembled WGS sequence"/>
</dbReference>
<dbReference type="InterPro" id="IPR000847">
    <property type="entry name" value="LysR_HTH_N"/>
</dbReference>
<dbReference type="PROSITE" id="PS50931">
    <property type="entry name" value="HTH_LYSR"/>
    <property type="match status" value="1"/>
</dbReference>
<evidence type="ECO:0000256" key="3">
    <source>
        <dbReference type="ARBA" id="ARBA00023125"/>
    </source>
</evidence>
<evidence type="ECO:0000256" key="4">
    <source>
        <dbReference type="ARBA" id="ARBA00023163"/>
    </source>
</evidence>
<keyword evidence="4" id="KW-0804">Transcription</keyword>
<dbReference type="InterPro" id="IPR005119">
    <property type="entry name" value="LysR_subst-bd"/>
</dbReference>
<dbReference type="RefSeq" id="WP_344079953.1">
    <property type="nucleotide sequence ID" value="NZ_BAAALS010000009.1"/>
</dbReference>
<dbReference type="SUPFAM" id="SSF53850">
    <property type="entry name" value="Periplasmic binding protein-like II"/>
    <property type="match status" value="1"/>
</dbReference>
<dbReference type="Pfam" id="PF00126">
    <property type="entry name" value="HTH_1"/>
    <property type="match status" value="1"/>
</dbReference>
<sequence length="288" mass="31553">MDVELRHFRALVAIAAEGTITGAAARLRMTQPALSRTLRQLEQRVGAHLVERSTRHLRLTPAGEVFHGRAVTILAAVDEALAEAAASPRPLRLGYVWAALGEHTTPLLRAWRAAYPQVPLHVHRIDDRTAGLTRGDVDVAVLRTVPDDERLHVEVLYHERRHAVLPAGHPLADRSELDLADLRHETIGLVETETATTSPDLWPAEVRPQAFVETNNVDEWLTLIAAGGAVGVTPAGTAHTHTHPGVRFVPLTGVAPVPVYLVWPRRLSHRRTPDVVDLARRVVAAGTR</sequence>
<keyword evidence="2" id="KW-0805">Transcription regulation</keyword>
<evidence type="ECO:0000313" key="6">
    <source>
        <dbReference type="EMBL" id="GAA1751548.1"/>
    </source>
</evidence>
<dbReference type="PANTHER" id="PTHR30346">
    <property type="entry name" value="TRANSCRIPTIONAL DUAL REGULATOR HCAR-RELATED"/>
    <property type="match status" value="1"/>
</dbReference>
<dbReference type="Pfam" id="PF03466">
    <property type="entry name" value="LysR_substrate"/>
    <property type="match status" value="1"/>
</dbReference>
<dbReference type="PRINTS" id="PR00039">
    <property type="entry name" value="HTHLYSR"/>
</dbReference>
<comment type="caution">
    <text evidence="6">The sequence shown here is derived from an EMBL/GenBank/DDBJ whole genome shotgun (WGS) entry which is preliminary data.</text>
</comment>
<dbReference type="EMBL" id="BAAALS010000009">
    <property type="protein sequence ID" value="GAA1751548.1"/>
    <property type="molecule type" value="Genomic_DNA"/>
</dbReference>
<evidence type="ECO:0000313" key="7">
    <source>
        <dbReference type="Proteomes" id="UP001500655"/>
    </source>
</evidence>
<protein>
    <submittedName>
        <fullName evidence="6">LysR family transcriptional regulator</fullName>
    </submittedName>
</protein>
<dbReference type="InterPro" id="IPR036388">
    <property type="entry name" value="WH-like_DNA-bd_sf"/>
</dbReference>
<comment type="similarity">
    <text evidence="1">Belongs to the LysR transcriptional regulatory family.</text>
</comment>
<dbReference type="Gene3D" id="1.10.10.10">
    <property type="entry name" value="Winged helix-like DNA-binding domain superfamily/Winged helix DNA-binding domain"/>
    <property type="match status" value="1"/>
</dbReference>
<evidence type="ECO:0000259" key="5">
    <source>
        <dbReference type="PROSITE" id="PS50931"/>
    </source>
</evidence>
<accession>A0ABN2KA26</accession>
<dbReference type="Gene3D" id="3.40.190.10">
    <property type="entry name" value="Periplasmic binding protein-like II"/>
    <property type="match status" value="2"/>
</dbReference>
<dbReference type="PANTHER" id="PTHR30346:SF0">
    <property type="entry name" value="HCA OPERON TRANSCRIPTIONAL ACTIVATOR HCAR"/>
    <property type="match status" value="1"/>
</dbReference>
<dbReference type="InterPro" id="IPR036390">
    <property type="entry name" value="WH_DNA-bd_sf"/>
</dbReference>